<evidence type="ECO:0000256" key="3">
    <source>
        <dbReference type="ARBA" id="ARBA00022695"/>
    </source>
</evidence>
<dbReference type="InterPro" id="IPR020904">
    <property type="entry name" value="Sc_DH/Rdtase_CS"/>
</dbReference>
<comment type="similarity">
    <text evidence="4">Belongs to the IspD/TarI cytidylyltransferase family. IspD subfamily.</text>
</comment>
<feature type="site" description="Positions MEP for the nucleophilic attack" evidence="4">
    <location>
        <position position="165"/>
    </location>
</feature>
<dbReference type="Gene3D" id="3.40.50.720">
    <property type="entry name" value="NAD(P)-binding Rossmann-like Domain"/>
    <property type="match status" value="1"/>
</dbReference>
<dbReference type="InterPro" id="IPR012115">
    <property type="entry name" value="CDP-ribitol_syn"/>
</dbReference>
<evidence type="ECO:0000256" key="5">
    <source>
        <dbReference type="RuleBase" id="RU000363"/>
    </source>
</evidence>
<dbReference type="PRINTS" id="PR00081">
    <property type="entry name" value="GDHRDH"/>
</dbReference>
<accession>A0A917W0Z7</accession>
<comment type="caution">
    <text evidence="6">The sequence shown here is derived from an EMBL/GenBank/DDBJ whole genome shotgun (WGS) entry which is preliminary data.</text>
</comment>
<dbReference type="GO" id="GO:0019288">
    <property type="term" value="P:isopentenyl diphosphate biosynthetic process, methylerythritol 4-phosphate pathway"/>
    <property type="evidence" value="ECO:0007669"/>
    <property type="project" value="UniProtKB-UniRule"/>
</dbReference>
<dbReference type="SUPFAM" id="SSF51735">
    <property type="entry name" value="NAD(P)-binding Rossmann-fold domains"/>
    <property type="match status" value="1"/>
</dbReference>
<dbReference type="InterPro" id="IPR050088">
    <property type="entry name" value="IspD/TarI_cytidylyltransf_bact"/>
</dbReference>
<reference evidence="6" key="2">
    <citation type="submission" date="2020-09" db="EMBL/GenBank/DDBJ databases">
        <authorList>
            <person name="Sun Q."/>
            <person name="Zhou Y."/>
        </authorList>
    </citation>
    <scope>NUCLEOTIDE SEQUENCE</scope>
    <source>
        <strain evidence="6">CGMCC 4.7306</strain>
    </source>
</reference>
<dbReference type="InterPro" id="IPR002347">
    <property type="entry name" value="SDR_fam"/>
</dbReference>
<name>A0A917W0Z7_9ACTN</name>
<comment type="pathway">
    <text evidence="4">Isoprenoid biosynthesis; isopentenyl diphosphate biosynthesis via DXP pathway; isopentenyl diphosphate from 1-deoxy-D-xylulose 5-phosphate: step 2/6.</text>
</comment>
<feature type="site" description="Transition state stabilizer" evidence="4">
    <location>
        <position position="19"/>
    </location>
</feature>
<sequence length="476" mass="51169">MAIILAGGTGTRVGLDIPKQLVKIAGKPIIEHTIIAFSQSSLIDEIIILMTPGYLDPVHAILKAGNYQKVTQVLEGAGPGGTRNDTTQLALAALGDQECNVLLHDAVRPLVSQTIIEANIAALQEYQAVDTAIASADTIVQVDGQLSGGVRVGEDQPVISDVLPRALLRRGQTPQSFRLSVIRKAYEFANHDPDFTATDDCTVVLRYLPDVPIAVVNGHERNMKITEPIDIYLADKLFQLTSADTPAELDDDQYRAALEGKVMVVFGGSYGIGSDIASLAREHGAIVHTFSRSATNTHVDRRSDVHDAARQVLAESGRVDLVVNTAGVLPRGELAETSEDTIYQATEVNYLAPVFIAQEFYPYLKESRGSLLLFTSSSYTRGRSGYALYSSAKAAVVNLTQALADEWAGIGIRVNCINPERTATPMRTKAFGEEPPGTLLASTDVARQSLSVLLSGQTGHVIDIRREDGPPALAQE</sequence>
<protein>
    <recommendedName>
        <fullName evidence="4">2-C-methyl-D-erythritol 4-phosphate cytidylyltransferase</fullName>
        <ecNumber evidence="4">2.7.7.60</ecNumber>
    </recommendedName>
    <alternativeName>
        <fullName evidence="4">4-diphosphocytidyl-2C-methyl-D-erythritol synthase</fullName>
    </alternativeName>
    <alternativeName>
        <fullName evidence="4">MEP cytidylyltransferase</fullName>
        <shortName evidence="4">MCT</shortName>
    </alternativeName>
</protein>
<dbReference type="AlphaFoldDB" id="A0A917W0Z7"/>
<evidence type="ECO:0000313" key="7">
    <source>
        <dbReference type="Proteomes" id="UP000613840"/>
    </source>
</evidence>
<dbReference type="EMBL" id="BMMZ01000002">
    <property type="protein sequence ID" value="GGL54176.1"/>
    <property type="molecule type" value="Genomic_DNA"/>
</dbReference>
<dbReference type="CDD" id="cd02516">
    <property type="entry name" value="CDP-ME_synthetase"/>
    <property type="match status" value="1"/>
</dbReference>
<reference evidence="6" key="1">
    <citation type="journal article" date="2014" name="Int. J. Syst. Evol. Microbiol.">
        <title>Complete genome sequence of Corynebacterium casei LMG S-19264T (=DSM 44701T), isolated from a smear-ripened cheese.</title>
        <authorList>
            <consortium name="US DOE Joint Genome Institute (JGI-PGF)"/>
            <person name="Walter F."/>
            <person name="Albersmeier A."/>
            <person name="Kalinowski J."/>
            <person name="Ruckert C."/>
        </authorList>
    </citation>
    <scope>NUCLEOTIDE SEQUENCE</scope>
    <source>
        <strain evidence="6">CGMCC 4.7306</strain>
    </source>
</reference>
<comment type="similarity">
    <text evidence="1 5">Belongs to the short-chain dehydrogenases/reductases (SDR) family.</text>
</comment>
<dbReference type="PANTHER" id="PTHR32125:SF4">
    <property type="entry name" value="2-C-METHYL-D-ERYTHRITOL 4-PHOSPHATE CYTIDYLYLTRANSFERASE, CHLOROPLASTIC"/>
    <property type="match status" value="1"/>
</dbReference>
<organism evidence="6 7">
    <name type="scientific">Microlunatus endophyticus</name>
    <dbReference type="NCBI Taxonomy" id="1716077"/>
    <lineage>
        <taxon>Bacteria</taxon>
        <taxon>Bacillati</taxon>
        <taxon>Actinomycetota</taxon>
        <taxon>Actinomycetes</taxon>
        <taxon>Propionibacteriales</taxon>
        <taxon>Propionibacteriaceae</taxon>
        <taxon>Microlunatus</taxon>
    </lineage>
</organism>
<dbReference type="GO" id="GO:0050518">
    <property type="term" value="F:2-C-methyl-D-erythritol 4-phosphate cytidylyltransferase activity"/>
    <property type="evidence" value="ECO:0007669"/>
    <property type="project" value="UniProtKB-UniRule"/>
</dbReference>
<dbReference type="InterPro" id="IPR001228">
    <property type="entry name" value="IspD"/>
</dbReference>
<gene>
    <name evidence="4" type="primary">ispD</name>
    <name evidence="6" type="ORF">GCM10011575_10730</name>
</gene>
<dbReference type="HAMAP" id="MF_00108">
    <property type="entry name" value="IspD"/>
    <property type="match status" value="1"/>
</dbReference>
<comment type="catalytic activity">
    <reaction evidence="4">
        <text>2-C-methyl-D-erythritol 4-phosphate + CTP + H(+) = 4-CDP-2-C-methyl-D-erythritol + diphosphate</text>
        <dbReference type="Rhea" id="RHEA:13429"/>
        <dbReference type="ChEBI" id="CHEBI:15378"/>
        <dbReference type="ChEBI" id="CHEBI:33019"/>
        <dbReference type="ChEBI" id="CHEBI:37563"/>
        <dbReference type="ChEBI" id="CHEBI:57823"/>
        <dbReference type="ChEBI" id="CHEBI:58262"/>
        <dbReference type="EC" id="2.7.7.60"/>
    </reaction>
</comment>
<dbReference type="PRINTS" id="PR00080">
    <property type="entry name" value="SDRFAMILY"/>
</dbReference>
<keyword evidence="2 4" id="KW-0808">Transferase</keyword>
<dbReference type="InterPro" id="IPR029044">
    <property type="entry name" value="Nucleotide-diphossugar_trans"/>
</dbReference>
<dbReference type="InterPro" id="IPR034683">
    <property type="entry name" value="IspD/TarI"/>
</dbReference>
<keyword evidence="3 4" id="KW-0548">Nucleotidyltransferase</keyword>
<feature type="site" description="Positions MEP for the nucleophilic attack" evidence="4">
    <location>
        <position position="224"/>
    </location>
</feature>
<dbReference type="CDD" id="cd05233">
    <property type="entry name" value="SDR_c"/>
    <property type="match status" value="1"/>
</dbReference>
<dbReference type="SUPFAM" id="SSF53448">
    <property type="entry name" value="Nucleotide-diphospho-sugar transferases"/>
    <property type="match status" value="1"/>
</dbReference>
<dbReference type="Pfam" id="PF00106">
    <property type="entry name" value="adh_short"/>
    <property type="match status" value="1"/>
</dbReference>
<evidence type="ECO:0000313" key="6">
    <source>
        <dbReference type="EMBL" id="GGL54176.1"/>
    </source>
</evidence>
<dbReference type="PIRSF" id="PIRSF036586">
    <property type="entry name" value="CDP-ribitol_syn"/>
    <property type="match status" value="1"/>
</dbReference>
<keyword evidence="7" id="KW-1185">Reference proteome</keyword>
<keyword evidence="4" id="KW-0414">Isoprene biosynthesis</keyword>
<comment type="function">
    <text evidence="4">Catalyzes the formation of 4-diphosphocytidyl-2-C-methyl-D-erythritol from CTP and 2-C-methyl-D-erythritol 4-phosphate (MEP).</text>
</comment>
<dbReference type="Proteomes" id="UP000613840">
    <property type="component" value="Unassembled WGS sequence"/>
</dbReference>
<evidence type="ECO:0000256" key="4">
    <source>
        <dbReference type="HAMAP-Rule" id="MF_00108"/>
    </source>
</evidence>
<dbReference type="EC" id="2.7.7.60" evidence="4"/>
<dbReference type="Pfam" id="PF01128">
    <property type="entry name" value="IspD"/>
    <property type="match status" value="1"/>
</dbReference>
<evidence type="ECO:0000256" key="1">
    <source>
        <dbReference type="ARBA" id="ARBA00006484"/>
    </source>
</evidence>
<feature type="site" description="Transition state stabilizer" evidence="4">
    <location>
        <position position="12"/>
    </location>
</feature>
<dbReference type="InterPro" id="IPR036291">
    <property type="entry name" value="NAD(P)-bd_dom_sf"/>
</dbReference>
<dbReference type="PANTHER" id="PTHR32125">
    <property type="entry name" value="2-C-METHYL-D-ERYTHRITOL 4-PHOSPHATE CYTIDYLYLTRANSFERASE, CHLOROPLASTIC"/>
    <property type="match status" value="1"/>
</dbReference>
<dbReference type="Gene3D" id="3.90.550.10">
    <property type="entry name" value="Spore Coat Polysaccharide Biosynthesis Protein SpsA, Chain A"/>
    <property type="match status" value="1"/>
</dbReference>
<evidence type="ECO:0000256" key="2">
    <source>
        <dbReference type="ARBA" id="ARBA00022679"/>
    </source>
</evidence>
<dbReference type="PROSITE" id="PS00061">
    <property type="entry name" value="ADH_SHORT"/>
    <property type="match status" value="1"/>
</dbReference>
<proteinExistence type="inferred from homology"/>